<feature type="active site" description="Nucleophile" evidence="9">
    <location>
        <position position="101"/>
    </location>
</feature>
<dbReference type="SUPFAM" id="SSF141523">
    <property type="entry name" value="L,D-transpeptidase catalytic domain-like"/>
    <property type="match status" value="1"/>
</dbReference>
<dbReference type="Proteomes" id="UP000295504">
    <property type="component" value="Unassembled WGS sequence"/>
</dbReference>
<feature type="active site" description="Proton donor/acceptor" evidence="9">
    <location>
        <position position="85"/>
    </location>
</feature>
<dbReference type="GO" id="GO:0008360">
    <property type="term" value="P:regulation of cell shape"/>
    <property type="evidence" value="ECO:0007669"/>
    <property type="project" value="UniProtKB-UniRule"/>
</dbReference>
<evidence type="ECO:0000256" key="4">
    <source>
        <dbReference type="ARBA" id="ARBA00022679"/>
    </source>
</evidence>
<dbReference type="InterPro" id="IPR005490">
    <property type="entry name" value="LD_TPept_cat_dom"/>
</dbReference>
<evidence type="ECO:0000256" key="5">
    <source>
        <dbReference type="ARBA" id="ARBA00022801"/>
    </source>
</evidence>
<evidence type="ECO:0000256" key="7">
    <source>
        <dbReference type="ARBA" id="ARBA00022984"/>
    </source>
</evidence>
<comment type="pathway">
    <text evidence="1 9">Cell wall biogenesis; peptidoglycan biosynthesis.</text>
</comment>
<keyword evidence="5" id="KW-0378">Hydrolase</keyword>
<keyword evidence="8 9" id="KW-0961">Cell wall biogenesis/degradation</keyword>
<protein>
    <submittedName>
        <fullName evidence="11">L,D-transpeptidase-like protein</fullName>
    </submittedName>
</protein>
<keyword evidence="3" id="KW-0328">Glycosyltransferase</keyword>
<dbReference type="PROSITE" id="PS52029">
    <property type="entry name" value="LD_TPASE"/>
    <property type="match status" value="1"/>
</dbReference>
<dbReference type="GO" id="GO:0071972">
    <property type="term" value="F:peptidoglycan L,D-transpeptidase activity"/>
    <property type="evidence" value="ECO:0007669"/>
    <property type="project" value="TreeGrafter"/>
</dbReference>
<dbReference type="PANTHER" id="PTHR30582">
    <property type="entry name" value="L,D-TRANSPEPTIDASE"/>
    <property type="match status" value="1"/>
</dbReference>
<dbReference type="GO" id="GO:0018104">
    <property type="term" value="P:peptidoglycan-protein cross-linking"/>
    <property type="evidence" value="ECO:0007669"/>
    <property type="project" value="TreeGrafter"/>
</dbReference>
<dbReference type="InterPro" id="IPR038063">
    <property type="entry name" value="Transpep_catalytic_dom"/>
</dbReference>
<evidence type="ECO:0000256" key="2">
    <source>
        <dbReference type="ARBA" id="ARBA00005992"/>
    </source>
</evidence>
<evidence type="ECO:0000256" key="3">
    <source>
        <dbReference type="ARBA" id="ARBA00022676"/>
    </source>
</evidence>
<proteinExistence type="inferred from homology"/>
<keyword evidence="12" id="KW-1185">Reference proteome</keyword>
<dbReference type="GO" id="GO:0005576">
    <property type="term" value="C:extracellular region"/>
    <property type="evidence" value="ECO:0007669"/>
    <property type="project" value="TreeGrafter"/>
</dbReference>
<dbReference type="UniPathway" id="UPA00219"/>
<dbReference type="OrthoDB" id="9787225at2"/>
<dbReference type="InterPro" id="IPR050979">
    <property type="entry name" value="LD-transpeptidase"/>
</dbReference>
<evidence type="ECO:0000313" key="12">
    <source>
        <dbReference type="Proteomes" id="UP000295504"/>
    </source>
</evidence>
<evidence type="ECO:0000256" key="1">
    <source>
        <dbReference type="ARBA" id="ARBA00004752"/>
    </source>
</evidence>
<evidence type="ECO:0000259" key="10">
    <source>
        <dbReference type="PROSITE" id="PS52029"/>
    </source>
</evidence>
<evidence type="ECO:0000256" key="6">
    <source>
        <dbReference type="ARBA" id="ARBA00022960"/>
    </source>
</evidence>
<keyword evidence="6 9" id="KW-0133">Cell shape</keyword>
<dbReference type="Pfam" id="PF03734">
    <property type="entry name" value="YkuD"/>
    <property type="match status" value="1"/>
</dbReference>
<dbReference type="RefSeq" id="WP_132847814.1">
    <property type="nucleotide sequence ID" value="NZ_CP058648.1"/>
</dbReference>
<evidence type="ECO:0000256" key="9">
    <source>
        <dbReference type="PROSITE-ProRule" id="PRU01373"/>
    </source>
</evidence>
<dbReference type="Gene3D" id="2.40.440.10">
    <property type="entry name" value="L,D-transpeptidase catalytic domain-like"/>
    <property type="match status" value="1"/>
</dbReference>
<dbReference type="AlphaFoldDB" id="A0A4R2TPW3"/>
<sequence>MYTYLYYSPDYWILNNIYRISVDINKRLLTLYLNNKIHKTYPVAVGKPSTPTPTGTYTIKNKALNPGGPFGSRWMGLSIPHYGIHGTNNPASIGQAASKGCIRMHNHNVIELYNIVPIGTVVRII</sequence>
<dbReference type="EMBL" id="SLYC01000006">
    <property type="protein sequence ID" value="TCQ04682.1"/>
    <property type="molecule type" value="Genomic_DNA"/>
</dbReference>
<dbReference type="CDD" id="cd16913">
    <property type="entry name" value="YkuD_like"/>
    <property type="match status" value="1"/>
</dbReference>
<name>A0A4R2TPW3_9FIRM</name>
<comment type="caution">
    <text evidence="11">The sequence shown here is derived from an EMBL/GenBank/DDBJ whole genome shotgun (WGS) entry which is preliminary data.</text>
</comment>
<dbReference type="GO" id="GO:0016757">
    <property type="term" value="F:glycosyltransferase activity"/>
    <property type="evidence" value="ECO:0007669"/>
    <property type="project" value="UniProtKB-KW"/>
</dbReference>
<dbReference type="PANTHER" id="PTHR30582:SF24">
    <property type="entry name" value="L,D-TRANSPEPTIDASE ERFK_SRFK-RELATED"/>
    <property type="match status" value="1"/>
</dbReference>
<comment type="similarity">
    <text evidence="2">Belongs to the YkuD family.</text>
</comment>
<evidence type="ECO:0000256" key="8">
    <source>
        <dbReference type="ARBA" id="ARBA00023316"/>
    </source>
</evidence>
<reference evidence="11 12" key="1">
    <citation type="submission" date="2019-03" db="EMBL/GenBank/DDBJ databases">
        <title>Genomic Encyclopedia of Type Strains, Phase IV (KMG-IV): sequencing the most valuable type-strain genomes for metagenomic binning, comparative biology and taxonomic classification.</title>
        <authorList>
            <person name="Goeker M."/>
        </authorList>
    </citation>
    <scope>NUCLEOTIDE SEQUENCE [LARGE SCALE GENOMIC DNA]</scope>
    <source>
        <strain evidence="11 12">DSM 100013</strain>
    </source>
</reference>
<dbReference type="GO" id="GO:0071555">
    <property type="term" value="P:cell wall organization"/>
    <property type="evidence" value="ECO:0007669"/>
    <property type="project" value="UniProtKB-UniRule"/>
</dbReference>
<gene>
    <name evidence="11" type="ORF">EDD79_100686</name>
</gene>
<accession>A0A4R2TPW3</accession>
<keyword evidence="7 9" id="KW-0573">Peptidoglycan synthesis</keyword>
<keyword evidence="4" id="KW-0808">Transferase</keyword>
<organism evidence="11 12">
    <name type="scientific">Serpentinicella alkaliphila</name>
    <dbReference type="NCBI Taxonomy" id="1734049"/>
    <lineage>
        <taxon>Bacteria</taxon>
        <taxon>Bacillati</taxon>
        <taxon>Bacillota</taxon>
        <taxon>Clostridia</taxon>
        <taxon>Peptostreptococcales</taxon>
        <taxon>Natronincolaceae</taxon>
        <taxon>Serpentinicella</taxon>
    </lineage>
</organism>
<feature type="domain" description="L,D-TPase catalytic" evidence="10">
    <location>
        <begin position="18"/>
        <end position="125"/>
    </location>
</feature>
<evidence type="ECO:0000313" key="11">
    <source>
        <dbReference type="EMBL" id="TCQ04682.1"/>
    </source>
</evidence>